<reference evidence="5" key="1">
    <citation type="journal article" date="2019" name="Int. J. Syst. Evol. Microbiol.">
        <title>The Global Catalogue of Microorganisms (GCM) 10K type strain sequencing project: providing services to taxonomists for standard genome sequencing and annotation.</title>
        <authorList>
            <consortium name="The Broad Institute Genomics Platform"/>
            <consortium name="The Broad Institute Genome Sequencing Center for Infectious Disease"/>
            <person name="Wu L."/>
            <person name="Ma J."/>
        </authorList>
    </citation>
    <scope>NUCLEOTIDE SEQUENCE [LARGE SCALE GENOMIC DNA]</scope>
    <source>
        <strain evidence="5">NBRC 108725</strain>
    </source>
</reference>
<gene>
    <name evidence="4" type="ORF">GCM10025866_18720</name>
</gene>
<evidence type="ECO:0000256" key="3">
    <source>
        <dbReference type="SAM" id="SignalP"/>
    </source>
</evidence>
<sequence>MRHPRVLPSAALLLSASLLLAGCTAADATPAPTPSPTPTIPVPDHIVVILEENEPADHVLGDDDAPYLNELAAAGAVATNYSAITNPSLPNYVALTSGSTNGITTDCLPADCGVDVPNLADRVEAAGLTWKIYGEGMPQPCSTGSTGNYAPRHIPFLYYRDISGDSSRCRQHVVPYEQLATDLADDRLPSLAFVTPDLCNDMHNCDIATGDTWLSQEVPKLLQSPGFGGDSLLVVTFDEGTAKHNDVATVFAGSLARSGATSDVAYSHYSLLHTIESLWKLAPSPRTTGARR</sequence>
<evidence type="ECO:0000313" key="5">
    <source>
        <dbReference type="Proteomes" id="UP001321498"/>
    </source>
</evidence>
<keyword evidence="2" id="KW-0843">Virulence</keyword>
<proteinExistence type="predicted"/>
<dbReference type="Proteomes" id="UP001321498">
    <property type="component" value="Chromosome"/>
</dbReference>
<dbReference type="Gene3D" id="3.40.720.10">
    <property type="entry name" value="Alkaline Phosphatase, subunit A"/>
    <property type="match status" value="1"/>
</dbReference>
<evidence type="ECO:0000256" key="1">
    <source>
        <dbReference type="ARBA" id="ARBA00022801"/>
    </source>
</evidence>
<dbReference type="PANTHER" id="PTHR31956:SF8">
    <property type="entry name" value="ACID PHOSPHATASE PHOA (AFU_ORTHOLOGUE AFUA_1G03570)"/>
    <property type="match status" value="1"/>
</dbReference>
<dbReference type="Pfam" id="PF04185">
    <property type="entry name" value="Phosphoesterase"/>
    <property type="match status" value="1"/>
</dbReference>
<keyword evidence="1" id="KW-0378">Hydrolase</keyword>
<dbReference type="InterPro" id="IPR017850">
    <property type="entry name" value="Alkaline_phosphatase_core_sf"/>
</dbReference>
<keyword evidence="3" id="KW-0732">Signal</keyword>
<keyword evidence="5" id="KW-1185">Reference proteome</keyword>
<dbReference type="InterPro" id="IPR007312">
    <property type="entry name" value="Phosphoesterase"/>
</dbReference>
<dbReference type="RefSeq" id="WP_286276071.1">
    <property type="nucleotide sequence ID" value="NZ_AP027731.1"/>
</dbReference>
<accession>A0ABM8GCI5</accession>
<feature type="signal peptide" evidence="3">
    <location>
        <begin position="1"/>
        <end position="21"/>
    </location>
</feature>
<evidence type="ECO:0000256" key="2">
    <source>
        <dbReference type="ARBA" id="ARBA00023026"/>
    </source>
</evidence>
<dbReference type="PANTHER" id="PTHR31956">
    <property type="entry name" value="NON-SPECIFIC PHOSPHOLIPASE C4-RELATED"/>
    <property type="match status" value="1"/>
</dbReference>
<dbReference type="SUPFAM" id="SSF53649">
    <property type="entry name" value="Alkaline phosphatase-like"/>
    <property type="match status" value="1"/>
</dbReference>
<dbReference type="EMBL" id="AP027731">
    <property type="protein sequence ID" value="BDZ45963.1"/>
    <property type="molecule type" value="Genomic_DNA"/>
</dbReference>
<feature type="chain" id="PRO_5045743786" evidence="3">
    <location>
        <begin position="22"/>
        <end position="292"/>
    </location>
</feature>
<name>A0ABM8GCI5_9MICO</name>
<protein>
    <submittedName>
        <fullName evidence="4">Acid phosphatase</fullName>
    </submittedName>
</protein>
<dbReference type="PROSITE" id="PS51257">
    <property type="entry name" value="PROKAR_LIPOPROTEIN"/>
    <property type="match status" value="1"/>
</dbReference>
<organism evidence="4 5">
    <name type="scientific">Naasia aerilata</name>
    <dbReference type="NCBI Taxonomy" id="1162966"/>
    <lineage>
        <taxon>Bacteria</taxon>
        <taxon>Bacillati</taxon>
        <taxon>Actinomycetota</taxon>
        <taxon>Actinomycetes</taxon>
        <taxon>Micrococcales</taxon>
        <taxon>Microbacteriaceae</taxon>
        <taxon>Naasia</taxon>
    </lineage>
</organism>
<evidence type="ECO:0000313" key="4">
    <source>
        <dbReference type="EMBL" id="BDZ45963.1"/>
    </source>
</evidence>